<dbReference type="InterPro" id="IPR013693">
    <property type="entry name" value="SpoIID/LytB_N"/>
</dbReference>
<dbReference type="RefSeq" id="WP_190929238.1">
    <property type="nucleotide sequence ID" value="NZ_JACXJA010000021.1"/>
</dbReference>
<dbReference type="InterPro" id="IPR051922">
    <property type="entry name" value="Bact_Sporulation_Assoc"/>
</dbReference>
<feature type="domain" description="Sporulation stage II protein D amidase enhancer LytB N-terminal" evidence="1">
    <location>
        <begin position="66"/>
        <end position="171"/>
    </location>
</feature>
<gene>
    <name evidence="2" type="primary">spoIID</name>
    <name evidence="2" type="ORF">IDH45_16560</name>
</gene>
<proteinExistence type="predicted"/>
<organism evidence="2 3">
    <name type="scientific">Paenibacillus oceani</name>
    <dbReference type="NCBI Taxonomy" id="2772510"/>
    <lineage>
        <taxon>Bacteria</taxon>
        <taxon>Bacillati</taxon>
        <taxon>Bacillota</taxon>
        <taxon>Bacilli</taxon>
        <taxon>Bacillales</taxon>
        <taxon>Paenibacillaceae</taxon>
        <taxon>Paenibacillus</taxon>
    </lineage>
</organism>
<evidence type="ECO:0000313" key="2">
    <source>
        <dbReference type="EMBL" id="MBD2863606.1"/>
    </source>
</evidence>
<dbReference type="AlphaFoldDB" id="A0A927CCU1"/>
<dbReference type="Pfam" id="PF08486">
    <property type="entry name" value="SpoIID"/>
    <property type="match status" value="1"/>
</dbReference>
<name>A0A927CCU1_9BACL</name>
<dbReference type="PANTHER" id="PTHR30032:SF4">
    <property type="entry name" value="AMIDASE ENHANCER"/>
    <property type="match status" value="1"/>
</dbReference>
<accession>A0A927CCU1</accession>
<dbReference type="GO" id="GO:0030288">
    <property type="term" value="C:outer membrane-bounded periplasmic space"/>
    <property type="evidence" value="ECO:0007669"/>
    <property type="project" value="TreeGrafter"/>
</dbReference>
<comment type="caution">
    <text evidence="2">The sequence shown here is derived from an EMBL/GenBank/DDBJ whole genome shotgun (WGS) entry which is preliminary data.</text>
</comment>
<sequence>MRNRTSIQPWLPATTIAAALLTVTLLLPGIVAKRSGSVSVLSTADFPQTRLEQQTKPLLVPIYLTREQKIDQVPLETYVRNVVAAEMPANFEFEALKAQAIASRTYIVKRLLEGDSSQVPVQGAVVTDTVAHQAYIGEEQMKANWGEADYPSRLDKLNRAVNETAGVVVTYQGKPIQASFFSTSNGYTENSEEYWRDYIPYLRSVPSPWDQELSPKYMETKTMSLQEFFKKLGITSVPAAATGSGAMKVLATTSGHRIKTVSAGGKSFTGREMREKLELNSSQFTWKISGSRIEITTYGYGHGVGMSQWGANGMAKEGKSAETILKYYYQGVELSRVSALLGPPV</sequence>
<evidence type="ECO:0000259" key="1">
    <source>
        <dbReference type="Pfam" id="PF08486"/>
    </source>
</evidence>
<evidence type="ECO:0000313" key="3">
    <source>
        <dbReference type="Proteomes" id="UP000639396"/>
    </source>
</evidence>
<dbReference type="NCBIfam" id="TIGR02669">
    <property type="entry name" value="SpoIID_LytB"/>
    <property type="match status" value="1"/>
</dbReference>
<protein>
    <submittedName>
        <fullName evidence="2">Stage II sporulation protein D</fullName>
    </submittedName>
</protein>
<dbReference type="GO" id="GO:0030435">
    <property type="term" value="P:sporulation resulting in formation of a cellular spore"/>
    <property type="evidence" value="ECO:0007669"/>
    <property type="project" value="InterPro"/>
</dbReference>
<dbReference type="InterPro" id="IPR014225">
    <property type="entry name" value="Spore_II_D_firmicutes"/>
</dbReference>
<keyword evidence="3" id="KW-1185">Reference proteome</keyword>
<dbReference type="InterPro" id="IPR013486">
    <property type="entry name" value="SpoIID/LytB"/>
</dbReference>
<dbReference type="EMBL" id="JACXJA010000021">
    <property type="protein sequence ID" value="MBD2863606.1"/>
    <property type="molecule type" value="Genomic_DNA"/>
</dbReference>
<reference evidence="2" key="1">
    <citation type="submission" date="2020-09" db="EMBL/GenBank/DDBJ databases">
        <title>A novel bacterium of genus Paenibacillus, isolated from South China Sea.</title>
        <authorList>
            <person name="Huang H."/>
            <person name="Mo K."/>
            <person name="Hu Y."/>
        </authorList>
    </citation>
    <scope>NUCLEOTIDE SEQUENCE</scope>
    <source>
        <strain evidence="2">IB182363</strain>
    </source>
</reference>
<dbReference type="Proteomes" id="UP000639396">
    <property type="component" value="Unassembled WGS sequence"/>
</dbReference>
<dbReference type="NCBIfam" id="TIGR02870">
    <property type="entry name" value="spore_II_D"/>
    <property type="match status" value="1"/>
</dbReference>
<dbReference type="PANTHER" id="PTHR30032">
    <property type="entry name" value="N-ACETYLMURAMOYL-L-ALANINE AMIDASE-RELATED"/>
    <property type="match status" value="1"/>
</dbReference>